<protein>
    <submittedName>
        <fullName evidence="2">Nucleoside deaminase</fullName>
    </submittedName>
</protein>
<evidence type="ECO:0000313" key="2">
    <source>
        <dbReference type="EMBL" id="NHN32861.1"/>
    </source>
</evidence>
<dbReference type="Gene3D" id="3.40.140.10">
    <property type="entry name" value="Cytidine Deaminase, domain 2"/>
    <property type="match status" value="1"/>
</dbReference>
<name>A0ABX0JG98_9BACL</name>
<evidence type="ECO:0000259" key="1">
    <source>
        <dbReference type="PROSITE" id="PS51747"/>
    </source>
</evidence>
<dbReference type="PROSITE" id="PS51747">
    <property type="entry name" value="CYT_DCMP_DEAMINASES_2"/>
    <property type="match status" value="1"/>
</dbReference>
<feature type="domain" description="CMP/dCMP-type deaminase" evidence="1">
    <location>
        <begin position="1"/>
        <end position="132"/>
    </location>
</feature>
<dbReference type="RefSeq" id="WP_166153150.1">
    <property type="nucleotide sequence ID" value="NZ_JAAOIW010000009.1"/>
</dbReference>
<dbReference type="PANTHER" id="PTHR11079">
    <property type="entry name" value="CYTOSINE DEAMINASE FAMILY MEMBER"/>
    <property type="match status" value="1"/>
</dbReference>
<dbReference type="Proteomes" id="UP001165962">
    <property type="component" value="Unassembled WGS sequence"/>
</dbReference>
<gene>
    <name evidence="2" type="ORF">G9U52_23880</name>
</gene>
<dbReference type="EMBL" id="JAAOIW010000009">
    <property type="protein sequence ID" value="NHN32861.1"/>
    <property type="molecule type" value="Genomic_DNA"/>
</dbReference>
<keyword evidence="3" id="KW-1185">Reference proteome</keyword>
<dbReference type="PANTHER" id="PTHR11079:SF202">
    <property type="entry name" value="TRNA-SPECIFIC ADENOSINE DEAMINASE"/>
    <property type="match status" value="1"/>
</dbReference>
<dbReference type="CDD" id="cd01285">
    <property type="entry name" value="nucleoside_deaminase"/>
    <property type="match status" value="1"/>
</dbReference>
<comment type="caution">
    <text evidence="2">The sequence shown here is derived from an EMBL/GenBank/DDBJ whole genome shotgun (WGS) entry which is preliminary data.</text>
</comment>
<proteinExistence type="predicted"/>
<organism evidence="2 3">
    <name type="scientific">Paenibacillus agricola</name>
    <dbReference type="NCBI Taxonomy" id="2716264"/>
    <lineage>
        <taxon>Bacteria</taxon>
        <taxon>Bacillati</taxon>
        <taxon>Bacillota</taxon>
        <taxon>Bacilli</taxon>
        <taxon>Bacillales</taxon>
        <taxon>Paenibacillaceae</taxon>
        <taxon>Paenibacillus</taxon>
    </lineage>
</organism>
<dbReference type="SUPFAM" id="SSF53927">
    <property type="entry name" value="Cytidine deaminase-like"/>
    <property type="match status" value="1"/>
</dbReference>
<reference evidence="2" key="1">
    <citation type="submission" date="2020-03" db="EMBL/GenBank/DDBJ databases">
        <title>Draft sequencing of Paenibacilllus sp. S3N08.</title>
        <authorList>
            <person name="Kim D.-U."/>
        </authorList>
    </citation>
    <scope>NUCLEOTIDE SEQUENCE</scope>
    <source>
        <strain evidence="2">S3N08</strain>
    </source>
</reference>
<accession>A0ABX0JG98</accession>
<evidence type="ECO:0000313" key="3">
    <source>
        <dbReference type="Proteomes" id="UP001165962"/>
    </source>
</evidence>
<dbReference type="InterPro" id="IPR002125">
    <property type="entry name" value="CMP_dCMP_dom"/>
</dbReference>
<sequence>MDDRKYLLEAFLEAEEAKAEGTYPIGAVIVDIEGAIISRGRNRIFSGSDTTAHAEVEAIRRAGSAMVDIENKKFLKKNYTLYTTCEPCPMCSCTILLSFSITRVVWAATDIEMGAMRKFKEGPHFLDRFNKISFDAAPFRDLEVRQRKLLADWSIKRGYLDTPWQYNNEL</sequence>
<dbReference type="InterPro" id="IPR016193">
    <property type="entry name" value="Cytidine_deaminase-like"/>
</dbReference>
<dbReference type="Pfam" id="PF00383">
    <property type="entry name" value="dCMP_cyt_deam_1"/>
    <property type="match status" value="1"/>
</dbReference>